<dbReference type="PANTHER" id="PTHR32235">
    <property type="entry name" value="NON-HOMOLOGOUS END-JOINING FACTOR 1"/>
    <property type="match status" value="1"/>
</dbReference>
<dbReference type="PANTHER" id="PTHR32235:SF1">
    <property type="entry name" value="NON-HOMOLOGOUS END-JOINING FACTOR 1"/>
    <property type="match status" value="1"/>
</dbReference>
<evidence type="ECO:0000256" key="3">
    <source>
        <dbReference type="ARBA" id="ARBA00023125"/>
    </source>
</evidence>
<dbReference type="CDD" id="cd22285">
    <property type="entry name" value="HD_XLF_N"/>
    <property type="match status" value="1"/>
</dbReference>
<evidence type="ECO:0000256" key="2">
    <source>
        <dbReference type="ARBA" id="ARBA00022763"/>
    </source>
</evidence>
<dbReference type="InterPro" id="IPR015381">
    <property type="entry name" value="XLF-like_N"/>
</dbReference>
<feature type="compositionally biased region" description="Basic and acidic residues" evidence="8">
    <location>
        <begin position="280"/>
        <end position="290"/>
    </location>
</feature>
<keyword evidence="3" id="KW-0238">DNA-binding</keyword>
<evidence type="ECO:0000313" key="11">
    <source>
        <dbReference type="EMBL" id="KAK1763140.1"/>
    </source>
</evidence>
<sequence>MPGPRSWRPLPLAVPGIPSLLVCTDFTPQSYSVRITDLANLWTESLEKKPIIMRGLKEDTSIDPTDGPDQIRKLLDLLRAAFDPTSPEHGDTSMALSRGGSGDAGDDGLVIHITVILPGGLRPLKWPMHLKKSTQSAIATDLVLPLIQAHHARTREMTELVAALRDKDSVITKLVDKLEAVGTGLEHTFTSLSGRRKVTRAIAEERVKGLAPFREADFRKRAVAAKTEAGPADIPVLLDDVFGGDGGLACGADLDIDDSPALNDWWVKLGKGKHIALVERGKEKTSKKTESPPPLVRTRRKADTDDDDDDDDDDFQVQATPPGLTTRKRDKSTRRPQAPPSAADDDDDETSDGEDGDGAKIPDSMPEPPSQQRTRHATDAKPSASRLGAIGKRMKPAPKTRTPSPPPPPPAQPVRQDDDDDDDDGSATASDVDDDENSPPPPPPPPPKTPPRRGALGRIGGAGARAQAGPSSAPAAKGREEEKDGDGDTAAAVTTPRTRGRLGVIGRRGGGAAAADGDGEKEAEKRGRGGTPVATAAKEEEEEERPRETSRERADRKRAELQGELQKRAGAGPARKKRKF</sequence>
<feature type="region of interest" description="Disordered" evidence="8">
    <location>
        <begin position="280"/>
        <end position="580"/>
    </location>
</feature>
<comment type="caution">
    <text evidence="11">The sequence shown here is derived from an EMBL/GenBank/DDBJ whole genome shotgun (WGS) entry which is preliminary data.</text>
</comment>
<dbReference type="Pfam" id="PF21928">
    <property type="entry name" value="XLF_CC"/>
    <property type="match status" value="1"/>
</dbReference>
<dbReference type="InterPro" id="IPR053829">
    <property type="entry name" value="XLF-like_CC"/>
</dbReference>
<dbReference type="GO" id="GO:0032807">
    <property type="term" value="C:DNA ligase IV complex"/>
    <property type="evidence" value="ECO:0007669"/>
    <property type="project" value="TreeGrafter"/>
</dbReference>
<gene>
    <name evidence="11" type="ORF">QBC33DRAFT_460081</name>
</gene>
<feature type="compositionally biased region" description="Pro residues" evidence="8">
    <location>
        <begin position="438"/>
        <end position="449"/>
    </location>
</feature>
<feature type="compositionally biased region" description="Basic and acidic residues" evidence="8">
    <location>
        <begin position="518"/>
        <end position="527"/>
    </location>
</feature>
<dbReference type="Pfam" id="PF09302">
    <property type="entry name" value="XLF"/>
    <property type="match status" value="1"/>
</dbReference>
<keyword evidence="2" id="KW-0227">DNA damage</keyword>
<evidence type="ECO:0000256" key="8">
    <source>
        <dbReference type="SAM" id="MobiDB-lite"/>
    </source>
</evidence>
<organism evidence="11 12">
    <name type="scientific">Phialemonium atrogriseum</name>
    <dbReference type="NCBI Taxonomy" id="1093897"/>
    <lineage>
        <taxon>Eukaryota</taxon>
        <taxon>Fungi</taxon>
        <taxon>Dikarya</taxon>
        <taxon>Ascomycota</taxon>
        <taxon>Pezizomycotina</taxon>
        <taxon>Sordariomycetes</taxon>
        <taxon>Sordariomycetidae</taxon>
        <taxon>Cephalothecales</taxon>
        <taxon>Cephalothecaceae</taxon>
        <taxon>Phialemonium</taxon>
    </lineage>
</organism>
<proteinExistence type="inferred from homology"/>
<feature type="compositionally biased region" description="Acidic residues" evidence="8">
    <location>
        <begin position="343"/>
        <end position="356"/>
    </location>
</feature>
<comment type="similarity">
    <text evidence="6">Belongs to the XRCC4-XLF family. XLF subfamily.</text>
</comment>
<evidence type="ECO:0000256" key="6">
    <source>
        <dbReference type="ARBA" id="ARBA00025747"/>
    </source>
</evidence>
<comment type="subcellular location">
    <subcellularLocation>
        <location evidence="1">Nucleus</location>
    </subcellularLocation>
</comment>
<keyword evidence="5" id="KW-0539">Nucleus</keyword>
<feature type="compositionally biased region" description="Basic and acidic residues" evidence="8">
    <location>
        <begin position="544"/>
        <end position="567"/>
    </location>
</feature>
<feature type="compositionally biased region" description="Low complexity" evidence="8">
    <location>
        <begin position="464"/>
        <end position="476"/>
    </location>
</feature>
<feature type="compositionally biased region" description="Pro residues" evidence="8">
    <location>
        <begin position="403"/>
        <end position="412"/>
    </location>
</feature>
<dbReference type="EMBL" id="MU839030">
    <property type="protein sequence ID" value="KAK1763140.1"/>
    <property type="molecule type" value="Genomic_DNA"/>
</dbReference>
<feature type="compositionally biased region" description="Acidic residues" evidence="8">
    <location>
        <begin position="417"/>
        <end position="437"/>
    </location>
</feature>
<evidence type="ECO:0000256" key="7">
    <source>
        <dbReference type="ARBA" id="ARBA00044529"/>
    </source>
</evidence>
<dbReference type="AlphaFoldDB" id="A0AAJ0FJI2"/>
<dbReference type="Gene3D" id="2.170.210.10">
    <property type="entry name" value="DNA double-strand break repair and VJ recombination XRCC4, N-terminal"/>
    <property type="match status" value="1"/>
</dbReference>
<dbReference type="GO" id="GO:0045027">
    <property type="term" value="F:DNA end binding"/>
    <property type="evidence" value="ECO:0007669"/>
    <property type="project" value="TreeGrafter"/>
</dbReference>
<dbReference type="GO" id="GO:0006303">
    <property type="term" value="P:double-strand break repair via nonhomologous end joining"/>
    <property type="evidence" value="ECO:0007669"/>
    <property type="project" value="TreeGrafter"/>
</dbReference>
<dbReference type="RefSeq" id="XP_060279353.1">
    <property type="nucleotide sequence ID" value="XM_060424959.1"/>
</dbReference>
<dbReference type="Proteomes" id="UP001244011">
    <property type="component" value="Unassembled WGS sequence"/>
</dbReference>
<protein>
    <recommendedName>
        <fullName evidence="7">Non-homologous end-joining factor 1</fullName>
    </recommendedName>
</protein>
<dbReference type="InterPro" id="IPR038051">
    <property type="entry name" value="XRCC4-like_N_sf"/>
</dbReference>
<accession>A0AAJ0FJI2</accession>
<evidence type="ECO:0000313" key="12">
    <source>
        <dbReference type="Proteomes" id="UP001244011"/>
    </source>
</evidence>
<feature type="compositionally biased region" description="Acidic residues" evidence="8">
    <location>
        <begin position="304"/>
        <end position="315"/>
    </location>
</feature>
<feature type="domain" description="XLF-like N-terminal" evidence="9">
    <location>
        <begin position="6"/>
        <end position="132"/>
    </location>
</feature>
<dbReference type="InterPro" id="IPR052287">
    <property type="entry name" value="NHEJ_factor"/>
</dbReference>
<reference evidence="11" key="1">
    <citation type="submission" date="2023-06" db="EMBL/GenBank/DDBJ databases">
        <title>Genome-scale phylogeny and comparative genomics of the fungal order Sordariales.</title>
        <authorList>
            <consortium name="Lawrence Berkeley National Laboratory"/>
            <person name="Hensen N."/>
            <person name="Bonometti L."/>
            <person name="Westerberg I."/>
            <person name="Brannstrom I.O."/>
            <person name="Guillou S."/>
            <person name="Cros-Aarteil S."/>
            <person name="Calhoun S."/>
            <person name="Haridas S."/>
            <person name="Kuo A."/>
            <person name="Mondo S."/>
            <person name="Pangilinan J."/>
            <person name="Riley R."/>
            <person name="Labutti K."/>
            <person name="Andreopoulos B."/>
            <person name="Lipzen A."/>
            <person name="Chen C."/>
            <person name="Yanf M."/>
            <person name="Daum C."/>
            <person name="Ng V."/>
            <person name="Clum A."/>
            <person name="Steindorff A."/>
            <person name="Ohm R."/>
            <person name="Martin F."/>
            <person name="Silar P."/>
            <person name="Natvig D."/>
            <person name="Lalanne C."/>
            <person name="Gautier V."/>
            <person name="Ament-Velasquez S.L."/>
            <person name="Kruys A."/>
            <person name="Hutchinson M.I."/>
            <person name="Powell A.J."/>
            <person name="Barry K."/>
            <person name="Miller A.N."/>
            <person name="Grigoriev I.V."/>
            <person name="Debuchy R."/>
            <person name="Gladieux P."/>
            <person name="Thoren M.H."/>
            <person name="Johannesson H."/>
        </authorList>
    </citation>
    <scope>NUCLEOTIDE SEQUENCE</scope>
    <source>
        <strain evidence="11">8032-3</strain>
    </source>
</reference>
<keyword evidence="12" id="KW-1185">Reference proteome</keyword>
<evidence type="ECO:0000259" key="9">
    <source>
        <dbReference type="Pfam" id="PF09302"/>
    </source>
</evidence>
<evidence type="ECO:0000259" key="10">
    <source>
        <dbReference type="Pfam" id="PF21928"/>
    </source>
</evidence>
<evidence type="ECO:0000256" key="4">
    <source>
        <dbReference type="ARBA" id="ARBA00023204"/>
    </source>
</evidence>
<evidence type="ECO:0000256" key="1">
    <source>
        <dbReference type="ARBA" id="ARBA00004123"/>
    </source>
</evidence>
<evidence type="ECO:0000256" key="5">
    <source>
        <dbReference type="ARBA" id="ARBA00023242"/>
    </source>
</evidence>
<feature type="domain" description="XLF-like coiled-coil region" evidence="10">
    <location>
        <begin position="135"/>
        <end position="186"/>
    </location>
</feature>
<dbReference type="GeneID" id="85308146"/>
<name>A0AAJ0FJI2_9PEZI</name>
<keyword evidence="4" id="KW-0234">DNA repair</keyword>